<dbReference type="OrthoDB" id="102502at2"/>
<feature type="transmembrane region" description="Helical" evidence="8">
    <location>
        <begin position="203"/>
        <end position="222"/>
    </location>
</feature>
<feature type="transmembrane region" description="Helical" evidence="8">
    <location>
        <begin position="142"/>
        <end position="165"/>
    </location>
</feature>
<dbReference type="GO" id="GO:0005886">
    <property type="term" value="C:plasma membrane"/>
    <property type="evidence" value="ECO:0007669"/>
    <property type="project" value="UniProtKB-SubCell"/>
</dbReference>
<accession>A0A1H4KME4</accession>
<gene>
    <name evidence="10" type="ORF">SAMN05443244_1251</name>
</gene>
<keyword evidence="4" id="KW-1003">Cell membrane</keyword>
<keyword evidence="3" id="KW-0813">Transport</keyword>
<organism evidence="10 11">
    <name type="scientific">Terriglobus roseus</name>
    <dbReference type="NCBI Taxonomy" id="392734"/>
    <lineage>
        <taxon>Bacteria</taxon>
        <taxon>Pseudomonadati</taxon>
        <taxon>Acidobacteriota</taxon>
        <taxon>Terriglobia</taxon>
        <taxon>Terriglobales</taxon>
        <taxon>Acidobacteriaceae</taxon>
        <taxon>Terriglobus</taxon>
    </lineage>
</organism>
<evidence type="ECO:0000256" key="4">
    <source>
        <dbReference type="ARBA" id="ARBA00022475"/>
    </source>
</evidence>
<dbReference type="PROSITE" id="PS50850">
    <property type="entry name" value="MFS"/>
    <property type="match status" value="1"/>
</dbReference>
<feature type="transmembrane region" description="Helical" evidence="8">
    <location>
        <begin position="84"/>
        <end position="103"/>
    </location>
</feature>
<dbReference type="Proteomes" id="UP000182409">
    <property type="component" value="Unassembled WGS sequence"/>
</dbReference>
<keyword evidence="6 8" id="KW-1133">Transmembrane helix</keyword>
<dbReference type="PANTHER" id="PTHR42718:SF9">
    <property type="entry name" value="MAJOR FACILITATOR SUPERFAMILY MULTIDRUG TRANSPORTER MFSC"/>
    <property type="match status" value="1"/>
</dbReference>
<evidence type="ECO:0000256" key="7">
    <source>
        <dbReference type="ARBA" id="ARBA00023136"/>
    </source>
</evidence>
<dbReference type="Gene3D" id="1.20.1250.20">
    <property type="entry name" value="MFS general substrate transporter like domains"/>
    <property type="match status" value="1"/>
</dbReference>
<evidence type="ECO:0000313" key="11">
    <source>
        <dbReference type="Proteomes" id="UP000182409"/>
    </source>
</evidence>
<feature type="transmembrane region" description="Helical" evidence="8">
    <location>
        <begin position="228"/>
        <end position="245"/>
    </location>
</feature>
<dbReference type="AlphaFoldDB" id="A0A1H4KME4"/>
<dbReference type="Gene3D" id="1.20.1720.10">
    <property type="entry name" value="Multidrug resistance protein D"/>
    <property type="match status" value="1"/>
</dbReference>
<proteinExistence type="inferred from homology"/>
<dbReference type="InterPro" id="IPR036259">
    <property type="entry name" value="MFS_trans_sf"/>
</dbReference>
<dbReference type="InterPro" id="IPR004638">
    <property type="entry name" value="EmrB-like"/>
</dbReference>
<evidence type="ECO:0000259" key="9">
    <source>
        <dbReference type="PROSITE" id="PS50850"/>
    </source>
</evidence>
<protein>
    <submittedName>
        <fullName evidence="10">Drug resistance transporter, EmrB/QacA subfamily</fullName>
    </submittedName>
</protein>
<dbReference type="Pfam" id="PF07690">
    <property type="entry name" value="MFS_1"/>
    <property type="match status" value="1"/>
</dbReference>
<comment type="subcellular location">
    <subcellularLocation>
        <location evidence="1">Cell membrane</location>
        <topology evidence="1">Multi-pass membrane protein</topology>
    </subcellularLocation>
</comment>
<evidence type="ECO:0000256" key="1">
    <source>
        <dbReference type="ARBA" id="ARBA00004651"/>
    </source>
</evidence>
<dbReference type="InterPro" id="IPR020846">
    <property type="entry name" value="MFS_dom"/>
</dbReference>
<dbReference type="GO" id="GO:0022857">
    <property type="term" value="F:transmembrane transporter activity"/>
    <property type="evidence" value="ECO:0007669"/>
    <property type="project" value="InterPro"/>
</dbReference>
<evidence type="ECO:0000313" key="10">
    <source>
        <dbReference type="EMBL" id="SEB59265.1"/>
    </source>
</evidence>
<evidence type="ECO:0000256" key="3">
    <source>
        <dbReference type="ARBA" id="ARBA00022448"/>
    </source>
</evidence>
<dbReference type="InterPro" id="IPR011701">
    <property type="entry name" value="MFS"/>
</dbReference>
<evidence type="ECO:0000256" key="6">
    <source>
        <dbReference type="ARBA" id="ARBA00022989"/>
    </source>
</evidence>
<comment type="similarity">
    <text evidence="2">Belongs to the major facilitator superfamily. EmrB family.</text>
</comment>
<keyword evidence="5 8" id="KW-0812">Transmembrane</keyword>
<evidence type="ECO:0000256" key="8">
    <source>
        <dbReference type="SAM" id="Phobius"/>
    </source>
</evidence>
<dbReference type="NCBIfam" id="TIGR00711">
    <property type="entry name" value="efflux_EmrB"/>
    <property type="match status" value="1"/>
</dbReference>
<dbReference type="EMBL" id="FNSD01000001">
    <property type="protein sequence ID" value="SEB59265.1"/>
    <property type="molecule type" value="Genomic_DNA"/>
</dbReference>
<dbReference type="SUPFAM" id="SSF103473">
    <property type="entry name" value="MFS general substrate transporter"/>
    <property type="match status" value="1"/>
</dbReference>
<feature type="transmembrane region" description="Helical" evidence="8">
    <location>
        <begin position="53"/>
        <end position="72"/>
    </location>
</feature>
<dbReference type="RefSeq" id="WP_074652821.1">
    <property type="nucleotide sequence ID" value="NZ_FNSD01000001.1"/>
</dbReference>
<sequence length="467" mass="49426">MVETLPETDRLPADVWKVVTVAVLGSFLAQLDATVVNVSLSTLAVEMHSTLATVQWVTSGYLLALALMLPLNGWLVDRIGAKRLYLWCFTAFTAASVLCGAARSAESLIAFRVLQGLCGGLLAPMAQMMLARAAGRHMARVVGYAAVPVLLAPVLGPVIAGAILQHASWRWIFLLNLPFGLLAIALARVFLPDDELNDQRRSFDGVGFLLLSPGIALFLYGADHVVDRRGQALLAFSILLIGLFVRSARQKAGASIVDLRLFRNRVFRAGTQVQFLQNGSVFAAQMLLPIYLIRACGESPSKTGLLLAPLGVGMICVYPLMGTLTKTFGIRKVSAMGGIVSLLSALPFVYFAQHSIAGVALAVALFFRGMGQAAIGTPSISAAYNAVAKPQLPMATTALNIVQRLGGPTLTTALATFLAWQMHAHGTAPRVFVAAFALLAALHAALLLATFALPATLAATRPSGRAA</sequence>
<feature type="transmembrane region" description="Helical" evidence="8">
    <location>
        <begin position="109"/>
        <end position="130"/>
    </location>
</feature>
<dbReference type="PANTHER" id="PTHR42718">
    <property type="entry name" value="MAJOR FACILITATOR SUPERFAMILY MULTIDRUG TRANSPORTER MFSC"/>
    <property type="match status" value="1"/>
</dbReference>
<evidence type="ECO:0000256" key="2">
    <source>
        <dbReference type="ARBA" id="ARBA00008537"/>
    </source>
</evidence>
<name>A0A1H4KME4_9BACT</name>
<feature type="transmembrane region" description="Helical" evidence="8">
    <location>
        <begin position="432"/>
        <end position="453"/>
    </location>
</feature>
<keyword evidence="7 8" id="KW-0472">Membrane</keyword>
<feature type="domain" description="Major facilitator superfamily (MFS) profile" evidence="9">
    <location>
        <begin position="18"/>
        <end position="452"/>
    </location>
</feature>
<feature type="transmembrane region" description="Helical" evidence="8">
    <location>
        <begin position="171"/>
        <end position="191"/>
    </location>
</feature>
<feature type="transmembrane region" description="Helical" evidence="8">
    <location>
        <begin position="304"/>
        <end position="321"/>
    </location>
</feature>
<evidence type="ECO:0000256" key="5">
    <source>
        <dbReference type="ARBA" id="ARBA00022692"/>
    </source>
</evidence>
<reference evidence="10 11" key="1">
    <citation type="submission" date="2016-10" db="EMBL/GenBank/DDBJ databases">
        <authorList>
            <person name="de Groot N.N."/>
        </authorList>
    </citation>
    <scope>NUCLEOTIDE SEQUENCE [LARGE SCALE GENOMIC DNA]</scope>
    <source>
        <strain evidence="10 11">AB35.6</strain>
    </source>
</reference>